<dbReference type="GO" id="GO:0016491">
    <property type="term" value="F:oxidoreductase activity"/>
    <property type="evidence" value="ECO:0007669"/>
    <property type="project" value="UniProtKB-KW"/>
</dbReference>
<dbReference type="InterPro" id="IPR036291">
    <property type="entry name" value="NAD(P)-bd_dom_sf"/>
</dbReference>
<dbReference type="AlphaFoldDB" id="A0A0N7F4B0"/>
<dbReference type="Proteomes" id="UP000063699">
    <property type="component" value="Chromosome"/>
</dbReference>
<dbReference type="PANTHER" id="PTHR44196:SF1">
    <property type="entry name" value="DEHYDROGENASE_REDUCTASE SDR FAMILY MEMBER 7B"/>
    <property type="match status" value="1"/>
</dbReference>
<dbReference type="Pfam" id="PF00106">
    <property type="entry name" value="adh_short"/>
    <property type="match status" value="1"/>
</dbReference>
<keyword evidence="2" id="KW-0560">Oxidoreductase</keyword>
<accession>A0A0N7F4B0</accession>
<organism evidence="4 5">
    <name type="scientific">Kibdelosporangium phytohabitans</name>
    <dbReference type="NCBI Taxonomy" id="860235"/>
    <lineage>
        <taxon>Bacteria</taxon>
        <taxon>Bacillati</taxon>
        <taxon>Actinomycetota</taxon>
        <taxon>Actinomycetes</taxon>
        <taxon>Pseudonocardiales</taxon>
        <taxon>Pseudonocardiaceae</taxon>
        <taxon>Kibdelosporangium</taxon>
    </lineage>
</organism>
<dbReference type="InterPro" id="IPR002347">
    <property type="entry name" value="SDR_fam"/>
</dbReference>
<dbReference type="PROSITE" id="PS00061">
    <property type="entry name" value="ADH_SHORT"/>
    <property type="match status" value="1"/>
</dbReference>
<keyword evidence="5" id="KW-1185">Reference proteome</keyword>
<dbReference type="SUPFAM" id="SSF51735">
    <property type="entry name" value="NAD(P)-binding Rossmann-fold domains"/>
    <property type="match status" value="1"/>
</dbReference>
<dbReference type="PRINTS" id="PR00081">
    <property type="entry name" value="GDHRDH"/>
</dbReference>
<dbReference type="PANTHER" id="PTHR44196">
    <property type="entry name" value="DEHYDROGENASE/REDUCTASE SDR FAMILY MEMBER 7B"/>
    <property type="match status" value="1"/>
</dbReference>
<dbReference type="GO" id="GO:0016020">
    <property type="term" value="C:membrane"/>
    <property type="evidence" value="ECO:0007669"/>
    <property type="project" value="TreeGrafter"/>
</dbReference>
<dbReference type="STRING" id="860235.AOZ06_32175"/>
<evidence type="ECO:0000313" key="4">
    <source>
        <dbReference type="EMBL" id="ALG10927.1"/>
    </source>
</evidence>
<evidence type="ECO:0000256" key="1">
    <source>
        <dbReference type="ARBA" id="ARBA00006484"/>
    </source>
</evidence>
<name>A0A0N7F4B0_9PSEU</name>
<dbReference type="OrthoDB" id="9781117at2"/>
<evidence type="ECO:0000256" key="2">
    <source>
        <dbReference type="ARBA" id="ARBA00023002"/>
    </source>
</evidence>
<proteinExistence type="inferred from homology"/>
<dbReference type="InterPro" id="IPR020904">
    <property type="entry name" value="Sc_DH/Rdtase_CS"/>
</dbReference>
<dbReference type="KEGG" id="kphy:AOZ06_32175"/>
<gene>
    <name evidence="4" type="ORF">AOZ06_32175</name>
</gene>
<evidence type="ECO:0000256" key="3">
    <source>
        <dbReference type="RuleBase" id="RU000363"/>
    </source>
</evidence>
<protein>
    <submittedName>
        <fullName evidence="4">Short-chain dehydrogenase</fullName>
    </submittedName>
</protein>
<sequence>MPHRTALITGANRGLGEAIAARLHELGHHVLLAGRDGAAAAAVAERLGDDAEAITLDVTDPASVAQVRDKLREVDILVNNAGVLETAGHTPSGVPIDLVQREIDVNTLGSWRVSQACLPGMVARGWGRIVMVSSGTATYTYGLFAGTPGYTVSKVALNAVTSLLAQETEGTGVAVNAVNPGLVRTRMRPDAERTPDEAAADIAWVATHPDGGPSGVFFSRRKVIGW</sequence>
<dbReference type="RefSeq" id="WP_054292829.1">
    <property type="nucleotide sequence ID" value="NZ_CP012752.1"/>
</dbReference>
<dbReference type="Gene3D" id="3.40.50.720">
    <property type="entry name" value="NAD(P)-binding Rossmann-like Domain"/>
    <property type="match status" value="1"/>
</dbReference>
<evidence type="ECO:0000313" key="5">
    <source>
        <dbReference type="Proteomes" id="UP000063699"/>
    </source>
</evidence>
<comment type="similarity">
    <text evidence="1 3">Belongs to the short-chain dehydrogenases/reductases (SDR) family.</text>
</comment>
<dbReference type="PRINTS" id="PR00080">
    <property type="entry name" value="SDRFAMILY"/>
</dbReference>
<dbReference type="EMBL" id="CP012752">
    <property type="protein sequence ID" value="ALG10927.1"/>
    <property type="molecule type" value="Genomic_DNA"/>
</dbReference>
<reference evidence="4 5" key="1">
    <citation type="submission" date="2015-07" db="EMBL/GenBank/DDBJ databases">
        <title>Genome sequencing of Kibdelosporangium phytohabitans.</title>
        <authorList>
            <person name="Qin S."/>
            <person name="Xing K."/>
        </authorList>
    </citation>
    <scope>NUCLEOTIDE SEQUENCE [LARGE SCALE GENOMIC DNA]</scope>
    <source>
        <strain evidence="4 5">KLBMP1111</strain>
    </source>
</reference>